<evidence type="ECO:0000256" key="6">
    <source>
        <dbReference type="ARBA" id="ARBA00023004"/>
    </source>
</evidence>
<dbReference type="OrthoDB" id="9801155at2"/>
<evidence type="ECO:0000256" key="2">
    <source>
        <dbReference type="ARBA" id="ARBA00010617"/>
    </source>
</evidence>
<keyword evidence="3 9" id="KW-0349">Heme</keyword>
<dbReference type="AlphaFoldDB" id="A0A2G1QMT6"/>
<dbReference type="PANTHER" id="PTHR46696:SF1">
    <property type="entry name" value="CYTOCHROME P450 YJIB-RELATED"/>
    <property type="match status" value="1"/>
</dbReference>
<dbReference type="PRINTS" id="PR00359">
    <property type="entry name" value="BP450"/>
</dbReference>
<dbReference type="CDD" id="cd20625">
    <property type="entry name" value="CYP164-like"/>
    <property type="match status" value="1"/>
</dbReference>
<dbReference type="GO" id="GO:0020037">
    <property type="term" value="F:heme binding"/>
    <property type="evidence" value="ECO:0007669"/>
    <property type="project" value="InterPro"/>
</dbReference>
<accession>A0A2G1QMT6</accession>
<dbReference type="InterPro" id="IPR017972">
    <property type="entry name" value="Cyt_P450_CS"/>
</dbReference>
<organism evidence="10 11">
    <name type="scientific">Zhengella mangrovi</name>
    <dbReference type="NCBI Taxonomy" id="1982044"/>
    <lineage>
        <taxon>Bacteria</taxon>
        <taxon>Pseudomonadati</taxon>
        <taxon>Pseudomonadota</taxon>
        <taxon>Alphaproteobacteria</taxon>
        <taxon>Hyphomicrobiales</taxon>
        <taxon>Notoacmeibacteraceae</taxon>
        <taxon>Zhengella</taxon>
    </lineage>
</organism>
<evidence type="ECO:0000313" key="10">
    <source>
        <dbReference type="EMBL" id="PHP66857.1"/>
    </source>
</evidence>
<keyword evidence="11" id="KW-1185">Reference proteome</keyword>
<dbReference type="GO" id="GO:0004497">
    <property type="term" value="F:monooxygenase activity"/>
    <property type="evidence" value="ECO:0007669"/>
    <property type="project" value="UniProtKB-KW"/>
</dbReference>
<comment type="caution">
    <text evidence="10">The sequence shown here is derived from an EMBL/GenBank/DDBJ whole genome shotgun (WGS) entry which is preliminary data.</text>
</comment>
<keyword evidence="5 9" id="KW-0560">Oxidoreductase</keyword>
<dbReference type="InterPro" id="IPR001128">
    <property type="entry name" value="Cyt_P450"/>
</dbReference>
<dbReference type="FunFam" id="1.10.630.10:FF:000018">
    <property type="entry name" value="Cytochrome P450 monooxygenase"/>
    <property type="match status" value="1"/>
</dbReference>
<evidence type="ECO:0000256" key="9">
    <source>
        <dbReference type="RuleBase" id="RU000461"/>
    </source>
</evidence>
<evidence type="ECO:0000256" key="1">
    <source>
        <dbReference type="ARBA" id="ARBA00001971"/>
    </source>
</evidence>
<dbReference type="InterPro" id="IPR002397">
    <property type="entry name" value="Cyt_P450_B"/>
</dbReference>
<name>A0A2G1QMT6_9HYPH</name>
<comment type="function">
    <text evidence="8">Cytochromes P450 are a group of heme-thiolate monooxygenases. They oxidize a variety of structurally unrelated compounds, including steroids, fatty acids, and xenobiotics.</text>
</comment>
<dbReference type="Pfam" id="PF00067">
    <property type="entry name" value="p450"/>
    <property type="match status" value="1"/>
</dbReference>
<dbReference type="EMBL" id="PDVP01000006">
    <property type="protein sequence ID" value="PHP66857.1"/>
    <property type="molecule type" value="Genomic_DNA"/>
</dbReference>
<evidence type="ECO:0000256" key="5">
    <source>
        <dbReference type="ARBA" id="ARBA00023002"/>
    </source>
</evidence>
<protein>
    <submittedName>
        <fullName evidence="10">Cytochrome P450</fullName>
    </submittedName>
</protein>
<keyword evidence="7 9" id="KW-0503">Monooxygenase</keyword>
<dbReference type="SUPFAM" id="SSF48264">
    <property type="entry name" value="Cytochrome P450"/>
    <property type="match status" value="1"/>
</dbReference>
<comment type="similarity">
    <text evidence="2 9">Belongs to the cytochrome P450 family.</text>
</comment>
<sequence>MRDLPSSFRLSGTRLHLDPHDDAFVQDPYPSYERLQAEAPVFYWEDYGLWCAAGFATVNALLRDRRLGRENRWGAPLTCGAERAHLADFDAVERHSLLEREPPVHTRLRALVNKAFVSRQVERLRPSIRSLAEELADGLQPGDDLIARFATPIPVAVISDMLGVPRDMAPRLLDWSHRMVAMYMHGRSRADEDSANRAAAEFSRFLRELIAGQDRGRGDDLLSVLMAARDHGEKLSEDELVTSVILLLNAGHEATVHQAGNAIATLLAQGGDPRRFFASTVQTTATVEECLRFDAPLHMFTRFAYEPVDLGPVTLAPGQQVGLLLGAANRDGAAFAEPHRFLPGRADQKNVTFGAGIHFCIGAPLARLELQEALGVLFERHPGLALAGPPRYRDAYHFHGLERLIIA</sequence>
<dbReference type="GO" id="GO:0016705">
    <property type="term" value="F:oxidoreductase activity, acting on paired donors, with incorporation or reduction of molecular oxygen"/>
    <property type="evidence" value="ECO:0007669"/>
    <property type="project" value="InterPro"/>
</dbReference>
<evidence type="ECO:0000256" key="7">
    <source>
        <dbReference type="ARBA" id="ARBA00023033"/>
    </source>
</evidence>
<evidence type="ECO:0000313" key="11">
    <source>
        <dbReference type="Proteomes" id="UP000221168"/>
    </source>
</evidence>
<dbReference type="Gene3D" id="1.10.630.10">
    <property type="entry name" value="Cytochrome P450"/>
    <property type="match status" value="1"/>
</dbReference>
<evidence type="ECO:0000256" key="8">
    <source>
        <dbReference type="ARBA" id="ARBA00043906"/>
    </source>
</evidence>
<dbReference type="Proteomes" id="UP000221168">
    <property type="component" value="Unassembled WGS sequence"/>
</dbReference>
<dbReference type="RefSeq" id="WP_099306624.1">
    <property type="nucleotide sequence ID" value="NZ_PDVP01000006.1"/>
</dbReference>
<gene>
    <name evidence="10" type="ORF">CSC94_12195</name>
</gene>
<reference evidence="10 11" key="1">
    <citation type="submission" date="2017-10" db="EMBL/GenBank/DDBJ databases">
        <title>Sedimentibacterium mangrovi gen. nov., sp. nov., a novel member of family Phyllobacteriacea isolated from mangrove sediment.</title>
        <authorList>
            <person name="Liao H."/>
            <person name="Tian Y."/>
        </authorList>
    </citation>
    <scope>NUCLEOTIDE SEQUENCE [LARGE SCALE GENOMIC DNA]</scope>
    <source>
        <strain evidence="10 11">X9-2-2</strain>
    </source>
</reference>
<evidence type="ECO:0000256" key="3">
    <source>
        <dbReference type="ARBA" id="ARBA00022617"/>
    </source>
</evidence>
<proteinExistence type="inferred from homology"/>
<dbReference type="GO" id="GO:0005506">
    <property type="term" value="F:iron ion binding"/>
    <property type="evidence" value="ECO:0007669"/>
    <property type="project" value="InterPro"/>
</dbReference>
<keyword evidence="4 9" id="KW-0479">Metal-binding</keyword>
<evidence type="ECO:0000256" key="4">
    <source>
        <dbReference type="ARBA" id="ARBA00022723"/>
    </source>
</evidence>
<keyword evidence="6 9" id="KW-0408">Iron</keyword>
<comment type="cofactor">
    <cofactor evidence="1">
        <name>heme</name>
        <dbReference type="ChEBI" id="CHEBI:30413"/>
    </cofactor>
</comment>
<dbReference type="InterPro" id="IPR036396">
    <property type="entry name" value="Cyt_P450_sf"/>
</dbReference>
<dbReference type="PANTHER" id="PTHR46696">
    <property type="entry name" value="P450, PUTATIVE (EUROFUNG)-RELATED"/>
    <property type="match status" value="1"/>
</dbReference>
<dbReference type="PROSITE" id="PS00086">
    <property type="entry name" value="CYTOCHROME_P450"/>
    <property type="match status" value="1"/>
</dbReference>